<protein>
    <recommendedName>
        <fullName evidence="1">RNase H type-1 domain-containing protein</fullName>
    </recommendedName>
</protein>
<dbReference type="PANTHER" id="PTHR47074:SF48">
    <property type="entry name" value="POLYNUCLEOTIDYL TRANSFERASE, RIBONUCLEASE H-LIKE SUPERFAMILY PROTEIN"/>
    <property type="match status" value="1"/>
</dbReference>
<evidence type="ECO:0000313" key="3">
    <source>
        <dbReference type="Proteomes" id="UP000008311"/>
    </source>
</evidence>
<accession>B9SYA9</accession>
<dbReference type="InterPro" id="IPR036397">
    <property type="entry name" value="RNaseH_sf"/>
</dbReference>
<dbReference type="GO" id="GO:0003676">
    <property type="term" value="F:nucleic acid binding"/>
    <property type="evidence" value="ECO:0007669"/>
    <property type="project" value="InterPro"/>
</dbReference>
<organism evidence="2 3">
    <name type="scientific">Ricinus communis</name>
    <name type="common">Castor bean</name>
    <dbReference type="NCBI Taxonomy" id="3988"/>
    <lineage>
        <taxon>Eukaryota</taxon>
        <taxon>Viridiplantae</taxon>
        <taxon>Streptophyta</taxon>
        <taxon>Embryophyta</taxon>
        <taxon>Tracheophyta</taxon>
        <taxon>Spermatophyta</taxon>
        <taxon>Magnoliopsida</taxon>
        <taxon>eudicotyledons</taxon>
        <taxon>Gunneridae</taxon>
        <taxon>Pentapetalae</taxon>
        <taxon>rosids</taxon>
        <taxon>fabids</taxon>
        <taxon>Malpighiales</taxon>
        <taxon>Euphorbiaceae</taxon>
        <taxon>Acalyphoideae</taxon>
        <taxon>Acalypheae</taxon>
        <taxon>Ricinus</taxon>
    </lineage>
</organism>
<evidence type="ECO:0000313" key="2">
    <source>
        <dbReference type="EMBL" id="EEF31413.1"/>
    </source>
</evidence>
<sequence>MPLFWMATGTIGIGIIIRDDLGCCIVAVITSSSYCSSAEMGELLVVHGGLQLASDCGIRGLEVESDVGNAIARIRLGLWLAESGNIVHDILLLTSMVQVHKFVASSRRSNSIAHELAKAGRISGVFNVWLEDESPAWLHNLILADFHSHD</sequence>
<gene>
    <name evidence="2" type="ORF">RCOM_0607130</name>
</gene>
<dbReference type="InterPro" id="IPR002156">
    <property type="entry name" value="RNaseH_domain"/>
</dbReference>
<keyword evidence="3" id="KW-1185">Reference proteome</keyword>
<dbReference type="Proteomes" id="UP000008311">
    <property type="component" value="Unassembled WGS sequence"/>
</dbReference>
<reference evidence="3" key="1">
    <citation type="journal article" date="2010" name="Nat. Biotechnol.">
        <title>Draft genome sequence of the oilseed species Ricinus communis.</title>
        <authorList>
            <person name="Chan A.P."/>
            <person name="Crabtree J."/>
            <person name="Zhao Q."/>
            <person name="Lorenzi H."/>
            <person name="Orvis J."/>
            <person name="Puiu D."/>
            <person name="Melake-Berhan A."/>
            <person name="Jones K.M."/>
            <person name="Redman J."/>
            <person name="Chen G."/>
            <person name="Cahoon E.B."/>
            <person name="Gedil M."/>
            <person name="Stanke M."/>
            <person name="Haas B.J."/>
            <person name="Wortman J.R."/>
            <person name="Fraser-Liggett C.M."/>
            <person name="Ravel J."/>
            <person name="Rabinowicz P.D."/>
        </authorList>
    </citation>
    <scope>NUCLEOTIDE SEQUENCE [LARGE SCALE GENOMIC DNA]</scope>
    <source>
        <strain evidence="3">cv. Hale</strain>
    </source>
</reference>
<dbReference type="InParanoid" id="B9SYA9"/>
<dbReference type="InterPro" id="IPR052929">
    <property type="entry name" value="RNase_H-like_EbsB-rel"/>
</dbReference>
<dbReference type="InterPro" id="IPR044730">
    <property type="entry name" value="RNase_H-like_dom_plant"/>
</dbReference>
<proteinExistence type="predicted"/>
<dbReference type="CDD" id="cd06222">
    <property type="entry name" value="RNase_H_like"/>
    <property type="match status" value="1"/>
</dbReference>
<dbReference type="EMBL" id="EQ974245">
    <property type="protein sequence ID" value="EEF31413.1"/>
    <property type="molecule type" value="Genomic_DNA"/>
</dbReference>
<dbReference type="AlphaFoldDB" id="B9SYA9"/>
<evidence type="ECO:0000259" key="1">
    <source>
        <dbReference type="Pfam" id="PF13456"/>
    </source>
</evidence>
<name>B9SYA9_RICCO</name>
<dbReference type="PANTHER" id="PTHR47074">
    <property type="entry name" value="BNAC02G40300D PROTEIN"/>
    <property type="match status" value="1"/>
</dbReference>
<feature type="domain" description="RNase H type-1" evidence="1">
    <location>
        <begin position="9"/>
        <end position="119"/>
    </location>
</feature>
<dbReference type="GO" id="GO:0004523">
    <property type="term" value="F:RNA-DNA hybrid ribonuclease activity"/>
    <property type="evidence" value="ECO:0007669"/>
    <property type="project" value="InterPro"/>
</dbReference>
<dbReference type="Gene3D" id="3.30.420.10">
    <property type="entry name" value="Ribonuclease H-like superfamily/Ribonuclease H"/>
    <property type="match status" value="1"/>
</dbReference>
<dbReference type="Pfam" id="PF13456">
    <property type="entry name" value="RVT_3"/>
    <property type="match status" value="1"/>
</dbReference>